<comment type="caution">
    <text evidence="1">The sequence shown here is derived from an EMBL/GenBank/DDBJ whole genome shotgun (WGS) entry which is preliminary data.</text>
</comment>
<sequence>MNQQNFWQEVAMEAAKAAATAALSVFMQGVASRYLPPGFPQDRY</sequence>
<name>A0A3N1PB71_9GAMM</name>
<dbReference type="EMBL" id="RJUL01000005">
    <property type="protein sequence ID" value="ROQ25813.1"/>
    <property type="molecule type" value="Genomic_DNA"/>
</dbReference>
<dbReference type="AlphaFoldDB" id="A0A3N1PB71"/>
<organism evidence="1 2">
    <name type="scientific">Gallaecimonas pentaromativorans</name>
    <dbReference type="NCBI Taxonomy" id="584787"/>
    <lineage>
        <taxon>Bacteria</taxon>
        <taxon>Pseudomonadati</taxon>
        <taxon>Pseudomonadota</taxon>
        <taxon>Gammaproteobacteria</taxon>
        <taxon>Enterobacterales</taxon>
        <taxon>Gallaecimonadaceae</taxon>
        <taxon>Gallaecimonas</taxon>
    </lineage>
</organism>
<protein>
    <submittedName>
        <fullName evidence="1">Uncharacterized protein</fullName>
    </submittedName>
</protein>
<reference evidence="1 2" key="1">
    <citation type="submission" date="2018-11" db="EMBL/GenBank/DDBJ databases">
        <title>Genomic Encyclopedia of Type Strains, Phase IV (KMG-IV): sequencing the most valuable type-strain genomes for metagenomic binning, comparative biology and taxonomic classification.</title>
        <authorList>
            <person name="Goeker M."/>
        </authorList>
    </citation>
    <scope>NUCLEOTIDE SEQUENCE [LARGE SCALE GENOMIC DNA]</scope>
    <source>
        <strain evidence="1 2">DSM 21945</strain>
    </source>
</reference>
<dbReference type="Proteomes" id="UP000268033">
    <property type="component" value="Unassembled WGS sequence"/>
</dbReference>
<keyword evidence="2" id="KW-1185">Reference proteome</keyword>
<evidence type="ECO:0000313" key="2">
    <source>
        <dbReference type="Proteomes" id="UP000268033"/>
    </source>
</evidence>
<gene>
    <name evidence="1" type="ORF">EDC28_105122</name>
</gene>
<proteinExistence type="predicted"/>
<accession>A0A3N1PB71</accession>
<evidence type="ECO:0000313" key="1">
    <source>
        <dbReference type="EMBL" id="ROQ25813.1"/>
    </source>
</evidence>
<dbReference type="RefSeq" id="WP_269750683.1">
    <property type="nucleotide sequence ID" value="NZ_LFWC01000005.1"/>
</dbReference>
<dbReference type="STRING" id="584787.GCA_001247655_03232"/>